<keyword evidence="7" id="KW-1185">Reference proteome</keyword>
<evidence type="ECO:0000313" key="6">
    <source>
        <dbReference type="EMBL" id="QPM91925.1"/>
    </source>
</evidence>
<reference evidence="6 7" key="1">
    <citation type="submission" date="2020-08" db="EMBL/GenBank/DDBJ databases">
        <title>Genome sequence of Rhodobacteraceae bacterium Lw-13e.</title>
        <authorList>
            <person name="Poehlein A."/>
            <person name="Wolter L."/>
            <person name="Daniel R."/>
            <person name="Brinkhoff T."/>
        </authorList>
    </citation>
    <scope>NUCLEOTIDE SEQUENCE [LARGE SCALE GENOMIC DNA]</scope>
    <source>
        <strain evidence="6 7">Lw-13e</strain>
    </source>
</reference>
<dbReference type="PANTHER" id="PTHR23416:SF23">
    <property type="entry name" value="ACETYLTRANSFERASE C18B11.09C-RELATED"/>
    <property type="match status" value="1"/>
</dbReference>
<dbReference type="Gene3D" id="2.160.10.10">
    <property type="entry name" value="Hexapeptide repeat proteins"/>
    <property type="match status" value="1"/>
</dbReference>
<evidence type="ECO:0000256" key="1">
    <source>
        <dbReference type="ARBA" id="ARBA00007274"/>
    </source>
</evidence>
<dbReference type="Pfam" id="PF12464">
    <property type="entry name" value="Mac"/>
    <property type="match status" value="1"/>
</dbReference>
<evidence type="ECO:0000256" key="4">
    <source>
        <dbReference type="ARBA" id="ARBA00023315"/>
    </source>
</evidence>
<comment type="similarity">
    <text evidence="1">Belongs to the transferase hexapeptide repeat family.</text>
</comment>
<dbReference type="GO" id="GO:0008925">
    <property type="term" value="F:maltose O-acetyltransferase activity"/>
    <property type="evidence" value="ECO:0007669"/>
    <property type="project" value="UniProtKB-EC"/>
</dbReference>
<sequence length="180" mass="18912">MTEFDKMMAGEWYNALDPALERRRQAARVVEHQHNSTHPDRRGAIGAGLRAIFAEVGEGACIEAPFHIAYGFNIRLGAGCYLNANCVILDSAPVTIGARCLLGPGVKICCPDHHRDPVQRSQGLEIARPVVLEPDVWLAAGVIVCGGVTIGAEAIVGAGSVVTRDVAPGAKVAGVPARAI</sequence>
<dbReference type="PROSITE" id="PS00101">
    <property type="entry name" value="HEXAPEP_TRANSFERASES"/>
    <property type="match status" value="1"/>
</dbReference>
<gene>
    <name evidence="6" type="primary">maa</name>
    <name evidence="6" type="ORF">PSAL_031870</name>
</gene>
<evidence type="ECO:0000256" key="3">
    <source>
        <dbReference type="ARBA" id="ARBA00022737"/>
    </source>
</evidence>
<accession>A0A418SJL2</accession>
<dbReference type="InterPro" id="IPR018357">
    <property type="entry name" value="Hexapep_transf_CS"/>
</dbReference>
<protein>
    <submittedName>
        <fullName evidence="6">Maltose O-acetyltransferase</fullName>
        <ecNumber evidence="6">2.3.1.79</ecNumber>
    </submittedName>
</protein>
<dbReference type="SUPFAM" id="SSF51161">
    <property type="entry name" value="Trimeric LpxA-like enzymes"/>
    <property type="match status" value="1"/>
</dbReference>
<dbReference type="EMBL" id="CP060436">
    <property type="protein sequence ID" value="QPM91925.1"/>
    <property type="molecule type" value="Genomic_DNA"/>
</dbReference>
<dbReference type="Proteomes" id="UP000283786">
    <property type="component" value="Chromosome"/>
</dbReference>
<dbReference type="InterPro" id="IPR051159">
    <property type="entry name" value="Hexapeptide_acetyltransf"/>
</dbReference>
<organism evidence="6 7">
    <name type="scientific">Pseudooceanicola algae</name>
    <dbReference type="NCBI Taxonomy" id="1537215"/>
    <lineage>
        <taxon>Bacteria</taxon>
        <taxon>Pseudomonadati</taxon>
        <taxon>Pseudomonadota</taxon>
        <taxon>Alphaproteobacteria</taxon>
        <taxon>Rhodobacterales</taxon>
        <taxon>Paracoccaceae</taxon>
        <taxon>Pseudooceanicola</taxon>
    </lineage>
</organism>
<dbReference type="Pfam" id="PF00132">
    <property type="entry name" value="Hexapep"/>
    <property type="match status" value="1"/>
</dbReference>
<keyword evidence="2 6" id="KW-0808">Transferase</keyword>
<dbReference type="EC" id="2.3.1.79" evidence="6"/>
<dbReference type="AlphaFoldDB" id="A0A418SJL2"/>
<keyword evidence="4 6" id="KW-0012">Acyltransferase</keyword>
<name>A0A418SJL2_9RHOB</name>
<proteinExistence type="inferred from homology"/>
<dbReference type="SMART" id="SM01266">
    <property type="entry name" value="Mac"/>
    <property type="match status" value="1"/>
</dbReference>
<dbReference type="PANTHER" id="PTHR23416">
    <property type="entry name" value="SIALIC ACID SYNTHASE-RELATED"/>
    <property type="match status" value="1"/>
</dbReference>
<dbReference type="GO" id="GO:0005829">
    <property type="term" value="C:cytosol"/>
    <property type="evidence" value="ECO:0007669"/>
    <property type="project" value="TreeGrafter"/>
</dbReference>
<dbReference type="InterPro" id="IPR024688">
    <property type="entry name" value="Mac_dom"/>
</dbReference>
<dbReference type="CDD" id="cd03357">
    <property type="entry name" value="LbH_MAT_GAT"/>
    <property type="match status" value="1"/>
</dbReference>
<dbReference type="RefSeq" id="WP_147407607.1">
    <property type="nucleotide sequence ID" value="NZ_CP060436.1"/>
</dbReference>
<dbReference type="OrthoDB" id="9815592at2"/>
<dbReference type="KEGG" id="palw:PSAL_031870"/>
<dbReference type="InterPro" id="IPR001451">
    <property type="entry name" value="Hexapep"/>
</dbReference>
<evidence type="ECO:0000256" key="2">
    <source>
        <dbReference type="ARBA" id="ARBA00022679"/>
    </source>
</evidence>
<feature type="domain" description="Maltose/galactoside acetyltransferase" evidence="5">
    <location>
        <begin position="4"/>
        <end position="58"/>
    </location>
</feature>
<dbReference type="InterPro" id="IPR011004">
    <property type="entry name" value="Trimer_LpxA-like_sf"/>
</dbReference>
<evidence type="ECO:0000259" key="5">
    <source>
        <dbReference type="SMART" id="SM01266"/>
    </source>
</evidence>
<keyword evidence="3" id="KW-0677">Repeat</keyword>
<evidence type="ECO:0000313" key="7">
    <source>
        <dbReference type="Proteomes" id="UP000283786"/>
    </source>
</evidence>